<dbReference type="GO" id="GO:0030154">
    <property type="term" value="P:cell differentiation"/>
    <property type="evidence" value="ECO:0007669"/>
    <property type="project" value="TreeGrafter"/>
</dbReference>
<gene>
    <name evidence="3" type="ORF">AV530_007033</name>
</gene>
<name>A0A1V4KN35_PATFA</name>
<dbReference type="STRING" id="372326.A0A1V4KN35"/>
<dbReference type="PANTHER" id="PTHR46303">
    <property type="entry name" value="VWFC DOMAIN-CONTAINING PROTEIN"/>
    <property type="match status" value="1"/>
</dbReference>
<dbReference type="Proteomes" id="UP000190648">
    <property type="component" value="Unassembled WGS sequence"/>
</dbReference>
<comment type="caution">
    <text evidence="3">The sequence shown here is derived from an EMBL/GenBank/DDBJ whole genome shotgun (WGS) entry which is preliminary data.</text>
</comment>
<keyword evidence="4" id="KW-1185">Reference proteome</keyword>
<dbReference type="EMBL" id="LSYS01002605">
    <property type="protein sequence ID" value="OPJ85876.1"/>
    <property type="molecule type" value="Genomic_DNA"/>
</dbReference>
<accession>A0A1V4KN35</accession>
<feature type="chain" id="PRO_5012618394" evidence="2">
    <location>
        <begin position="28"/>
        <end position="89"/>
    </location>
</feature>
<dbReference type="GO" id="GO:0036122">
    <property type="term" value="F:BMP binding"/>
    <property type="evidence" value="ECO:0007669"/>
    <property type="project" value="TreeGrafter"/>
</dbReference>
<dbReference type="OrthoDB" id="8173378at2759"/>
<evidence type="ECO:0000256" key="1">
    <source>
        <dbReference type="SAM" id="MobiDB-lite"/>
    </source>
</evidence>
<dbReference type="SUPFAM" id="SSF57603">
    <property type="entry name" value="FnI-like domain"/>
    <property type="match status" value="1"/>
</dbReference>
<evidence type="ECO:0000313" key="4">
    <source>
        <dbReference type="Proteomes" id="UP000190648"/>
    </source>
</evidence>
<feature type="signal peptide" evidence="2">
    <location>
        <begin position="1"/>
        <end position="27"/>
    </location>
</feature>
<organism evidence="3 4">
    <name type="scientific">Patagioenas fasciata monilis</name>
    <dbReference type="NCBI Taxonomy" id="372326"/>
    <lineage>
        <taxon>Eukaryota</taxon>
        <taxon>Metazoa</taxon>
        <taxon>Chordata</taxon>
        <taxon>Craniata</taxon>
        <taxon>Vertebrata</taxon>
        <taxon>Euteleostomi</taxon>
        <taxon>Archelosauria</taxon>
        <taxon>Archosauria</taxon>
        <taxon>Dinosauria</taxon>
        <taxon>Saurischia</taxon>
        <taxon>Theropoda</taxon>
        <taxon>Coelurosauria</taxon>
        <taxon>Aves</taxon>
        <taxon>Neognathae</taxon>
        <taxon>Neoaves</taxon>
        <taxon>Columbimorphae</taxon>
        <taxon>Columbiformes</taxon>
        <taxon>Columbidae</taxon>
        <taxon>Patagioenas</taxon>
    </lineage>
</organism>
<dbReference type="AlphaFoldDB" id="A0A1V4KN35"/>
<sequence length="89" mass="9549">MLPGASPFAFLLRCLLLLFASESRARARPDMFCDFNGKKYSPGESWHPYLEPQGLMYCIRCSCSEACPPHGAAGGGGDAPDLGCRFGSS</sequence>
<feature type="region of interest" description="Disordered" evidence="1">
    <location>
        <begin position="70"/>
        <end position="89"/>
    </location>
</feature>
<reference evidence="3 4" key="1">
    <citation type="submission" date="2016-02" db="EMBL/GenBank/DDBJ databases">
        <title>Band-tailed pigeon sequencing and assembly.</title>
        <authorList>
            <person name="Soares A.E."/>
            <person name="Novak B.J."/>
            <person name="Rice E.S."/>
            <person name="O'Connell B."/>
            <person name="Chang D."/>
            <person name="Weber S."/>
            <person name="Shapiro B."/>
        </authorList>
    </citation>
    <scope>NUCLEOTIDE SEQUENCE [LARGE SCALE GENOMIC DNA]</scope>
    <source>
        <strain evidence="3">BTP2013</strain>
        <tissue evidence="3">Blood</tissue>
    </source>
</reference>
<keyword evidence="2" id="KW-0732">Signal</keyword>
<dbReference type="GO" id="GO:0005615">
    <property type="term" value="C:extracellular space"/>
    <property type="evidence" value="ECO:0007669"/>
    <property type="project" value="TreeGrafter"/>
</dbReference>
<dbReference type="InterPro" id="IPR045717">
    <property type="entry name" value="CHRDL1/2"/>
</dbReference>
<dbReference type="PANTHER" id="PTHR46303:SF3">
    <property type="entry name" value="CHORDIN-LIKE PROTEIN 2"/>
    <property type="match status" value="1"/>
</dbReference>
<evidence type="ECO:0000256" key="2">
    <source>
        <dbReference type="SAM" id="SignalP"/>
    </source>
</evidence>
<dbReference type="GO" id="GO:0030514">
    <property type="term" value="P:negative regulation of BMP signaling pathway"/>
    <property type="evidence" value="ECO:0007669"/>
    <property type="project" value="TreeGrafter"/>
</dbReference>
<evidence type="ECO:0000313" key="3">
    <source>
        <dbReference type="EMBL" id="OPJ85876.1"/>
    </source>
</evidence>
<proteinExistence type="predicted"/>
<protein>
    <submittedName>
        <fullName evidence="3">Uncharacterized protein</fullName>
    </submittedName>
</protein>